<dbReference type="EMBL" id="NCSJ02000067">
    <property type="protein sequence ID" value="RFU31814.1"/>
    <property type="molecule type" value="Genomic_DNA"/>
</dbReference>
<evidence type="ECO:0000256" key="1">
    <source>
        <dbReference type="SAM" id="MobiDB-lite"/>
    </source>
</evidence>
<dbReference type="Proteomes" id="UP000258309">
    <property type="component" value="Unassembled WGS sequence"/>
</dbReference>
<feature type="non-terminal residue" evidence="2">
    <location>
        <position position="1"/>
    </location>
</feature>
<gene>
    <name evidence="2" type="ORF">B7463_g4501</name>
</gene>
<feature type="region of interest" description="Disordered" evidence="1">
    <location>
        <begin position="51"/>
        <end position="71"/>
    </location>
</feature>
<evidence type="ECO:0000313" key="3">
    <source>
        <dbReference type="Proteomes" id="UP000258309"/>
    </source>
</evidence>
<comment type="caution">
    <text evidence="2">The sequence shown here is derived from an EMBL/GenBank/DDBJ whole genome shotgun (WGS) entry which is preliminary data.</text>
</comment>
<name>A0A3E2HEH8_SCYLI</name>
<sequence length="71" mass="7990">MPGMTQEQFMAQYVYALKDDFKSIYNGEPATWAPNHPMRWGQELHKITVNSSGSSLSPGSMFTSILRPHTS</sequence>
<evidence type="ECO:0000313" key="2">
    <source>
        <dbReference type="EMBL" id="RFU31814.1"/>
    </source>
</evidence>
<accession>A0A3E2HEH8</accession>
<keyword evidence="3" id="KW-1185">Reference proteome</keyword>
<organism evidence="2 3">
    <name type="scientific">Scytalidium lignicola</name>
    <name type="common">Hyphomycete</name>
    <dbReference type="NCBI Taxonomy" id="5539"/>
    <lineage>
        <taxon>Eukaryota</taxon>
        <taxon>Fungi</taxon>
        <taxon>Dikarya</taxon>
        <taxon>Ascomycota</taxon>
        <taxon>Pezizomycotina</taxon>
        <taxon>Leotiomycetes</taxon>
        <taxon>Leotiomycetes incertae sedis</taxon>
        <taxon>Scytalidium</taxon>
    </lineage>
</organism>
<proteinExistence type="predicted"/>
<reference evidence="2 3" key="1">
    <citation type="submission" date="2018-05" db="EMBL/GenBank/DDBJ databases">
        <title>Draft genome sequence of Scytalidium lignicola DSM 105466, a ubiquitous saprotrophic fungus.</title>
        <authorList>
            <person name="Buettner E."/>
            <person name="Gebauer A.M."/>
            <person name="Hofrichter M."/>
            <person name="Liers C."/>
            <person name="Kellner H."/>
        </authorList>
    </citation>
    <scope>NUCLEOTIDE SEQUENCE [LARGE SCALE GENOMIC DNA]</scope>
    <source>
        <strain evidence="2 3">DSM 105466</strain>
    </source>
</reference>
<dbReference type="AlphaFoldDB" id="A0A3E2HEH8"/>
<feature type="compositionally biased region" description="Low complexity" evidence="1">
    <location>
        <begin position="51"/>
        <end position="60"/>
    </location>
</feature>
<feature type="non-terminal residue" evidence="2">
    <location>
        <position position="71"/>
    </location>
</feature>
<protein>
    <submittedName>
        <fullName evidence="2">Uncharacterized protein</fullName>
    </submittedName>
</protein>